<accession>A0ACB7TA81</accession>
<proteinExistence type="predicted"/>
<gene>
    <name evidence="1" type="ORF">HPB50_016901</name>
</gene>
<dbReference type="Proteomes" id="UP000821845">
    <property type="component" value="Chromosome 10"/>
</dbReference>
<evidence type="ECO:0000313" key="1">
    <source>
        <dbReference type="EMBL" id="KAH6943166.1"/>
    </source>
</evidence>
<organism evidence="1 2">
    <name type="scientific">Hyalomma asiaticum</name>
    <name type="common">Tick</name>
    <dbReference type="NCBI Taxonomy" id="266040"/>
    <lineage>
        <taxon>Eukaryota</taxon>
        <taxon>Metazoa</taxon>
        <taxon>Ecdysozoa</taxon>
        <taxon>Arthropoda</taxon>
        <taxon>Chelicerata</taxon>
        <taxon>Arachnida</taxon>
        <taxon>Acari</taxon>
        <taxon>Parasitiformes</taxon>
        <taxon>Ixodida</taxon>
        <taxon>Ixodoidea</taxon>
        <taxon>Ixodidae</taxon>
        <taxon>Hyalomminae</taxon>
        <taxon>Hyalomma</taxon>
    </lineage>
</organism>
<evidence type="ECO:0000313" key="2">
    <source>
        <dbReference type="Proteomes" id="UP000821845"/>
    </source>
</evidence>
<comment type="caution">
    <text evidence="1">The sequence shown here is derived from an EMBL/GenBank/DDBJ whole genome shotgun (WGS) entry which is preliminary data.</text>
</comment>
<dbReference type="EMBL" id="CM023490">
    <property type="protein sequence ID" value="KAH6943166.1"/>
    <property type="molecule type" value="Genomic_DNA"/>
</dbReference>
<keyword evidence="2" id="KW-1185">Reference proteome</keyword>
<name>A0ACB7TA81_HYAAI</name>
<protein>
    <submittedName>
        <fullName evidence="1">Uncharacterized protein</fullName>
    </submittedName>
</protein>
<reference evidence="1" key="1">
    <citation type="submission" date="2020-05" db="EMBL/GenBank/DDBJ databases">
        <title>Large-scale comparative analyses of tick genomes elucidate their genetic diversity and vector capacities.</title>
        <authorList>
            <person name="Jia N."/>
            <person name="Wang J."/>
            <person name="Shi W."/>
            <person name="Du L."/>
            <person name="Sun Y."/>
            <person name="Zhan W."/>
            <person name="Jiang J."/>
            <person name="Wang Q."/>
            <person name="Zhang B."/>
            <person name="Ji P."/>
            <person name="Sakyi L.B."/>
            <person name="Cui X."/>
            <person name="Yuan T."/>
            <person name="Jiang B."/>
            <person name="Yang W."/>
            <person name="Lam T.T.-Y."/>
            <person name="Chang Q."/>
            <person name="Ding S."/>
            <person name="Wang X."/>
            <person name="Zhu J."/>
            <person name="Ruan X."/>
            <person name="Zhao L."/>
            <person name="Wei J."/>
            <person name="Que T."/>
            <person name="Du C."/>
            <person name="Cheng J."/>
            <person name="Dai P."/>
            <person name="Han X."/>
            <person name="Huang E."/>
            <person name="Gao Y."/>
            <person name="Liu J."/>
            <person name="Shao H."/>
            <person name="Ye R."/>
            <person name="Li L."/>
            <person name="Wei W."/>
            <person name="Wang X."/>
            <person name="Wang C."/>
            <person name="Yang T."/>
            <person name="Huo Q."/>
            <person name="Li W."/>
            <person name="Guo W."/>
            <person name="Chen H."/>
            <person name="Zhou L."/>
            <person name="Ni X."/>
            <person name="Tian J."/>
            <person name="Zhou Y."/>
            <person name="Sheng Y."/>
            <person name="Liu T."/>
            <person name="Pan Y."/>
            <person name="Xia L."/>
            <person name="Li J."/>
            <person name="Zhao F."/>
            <person name="Cao W."/>
        </authorList>
    </citation>
    <scope>NUCLEOTIDE SEQUENCE</scope>
    <source>
        <strain evidence="1">Hyas-2018</strain>
    </source>
</reference>
<sequence length="207" mass="23450">MDELRILVRLGKEMGLIGEPLRAWVKDKQDEMRKWRAEERQRERVKALEAHEREMSRIETERALLEALQLIELAAEDVRSWSGNSDDTEQAANISLSTCVMVADTEWVEDSTNAYLDVVMSPGLGEPSLEGRAVPITYGSSFHEPASTDDETDALSNVSEYSDDYKYDATDVSTLRLPKFHQEPEYVNEMVASAMNFELGVPRACEE</sequence>